<evidence type="ECO:0000256" key="1">
    <source>
        <dbReference type="SAM" id="MobiDB-lite"/>
    </source>
</evidence>
<feature type="transmembrane region" description="Helical" evidence="2">
    <location>
        <begin position="96"/>
        <end position="114"/>
    </location>
</feature>
<evidence type="ECO:0000256" key="2">
    <source>
        <dbReference type="SAM" id="Phobius"/>
    </source>
</evidence>
<feature type="transmembrane region" description="Helical" evidence="2">
    <location>
        <begin position="164"/>
        <end position="183"/>
    </location>
</feature>
<reference evidence="3 4" key="1">
    <citation type="journal article" date="2019" name="Int. J. Syst. Evol. Microbiol.">
        <title>The Global Catalogue of Microorganisms (GCM) 10K type strain sequencing project: providing services to taxonomists for standard genome sequencing and annotation.</title>
        <authorList>
            <consortium name="The Broad Institute Genomics Platform"/>
            <consortium name="The Broad Institute Genome Sequencing Center for Infectious Disease"/>
            <person name="Wu L."/>
            <person name="Ma J."/>
        </authorList>
    </citation>
    <scope>NUCLEOTIDE SEQUENCE [LARGE SCALE GENOMIC DNA]</scope>
    <source>
        <strain evidence="3 4">XZYJT29</strain>
    </source>
</reference>
<dbReference type="InterPro" id="IPR012666">
    <property type="entry name" value="CbtA_put"/>
</dbReference>
<feature type="transmembrane region" description="Helical" evidence="2">
    <location>
        <begin position="225"/>
        <end position="248"/>
    </location>
</feature>
<dbReference type="EMBL" id="JBHTAS010000003">
    <property type="protein sequence ID" value="MFC7143036.1"/>
    <property type="molecule type" value="Genomic_DNA"/>
</dbReference>
<gene>
    <name evidence="3" type="ORF">ACFQMA_24880</name>
</gene>
<feature type="region of interest" description="Disordered" evidence="1">
    <location>
        <begin position="42"/>
        <end position="76"/>
    </location>
</feature>
<feature type="compositionally biased region" description="Low complexity" evidence="1">
    <location>
        <begin position="60"/>
        <end position="70"/>
    </location>
</feature>
<dbReference type="AlphaFoldDB" id="A0ABD5YBF1"/>
<keyword evidence="2" id="KW-0472">Membrane</keyword>
<protein>
    <submittedName>
        <fullName evidence="3">CbtA family protein</fullName>
    </submittedName>
</protein>
<feature type="transmembrane region" description="Helical" evidence="2">
    <location>
        <begin position="126"/>
        <end position="144"/>
    </location>
</feature>
<dbReference type="RefSeq" id="WP_382261934.1">
    <property type="nucleotide sequence ID" value="NZ_JBHTAS010000003.1"/>
</dbReference>
<feature type="transmembrane region" description="Helical" evidence="2">
    <location>
        <begin position="195"/>
        <end position="213"/>
    </location>
</feature>
<keyword evidence="2" id="KW-1133">Transmembrane helix</keyword>
<keyword evidence="2" id="KW-0812">Transmembrane</keyword>
<name>A0ABD5YBF1_9EURY</name>
<keyword evidence="4" id="KW-1185">Reference proteome</keyword>
<feature type="compositionally biased region" description="Basic and acidic residues" evidence="1">
    <location>
        <begin position="42"/>
        <end position="59"/>
    </location>
</feature>
<evidence type="ECO:0000313" key="3">
    <source>
        <dbReference type="EMBL" id="MFC7143036.1"/>
    </source>
</evidence>
<accession>A0ABD5YBF1</accession>
<dbReference type="Pfam" id="PF09490">
    <property type="entry name" value="CbtA"/>
    <property type="match status" value="1"/>
</dbReference>
<sequence length="276" mass="27501">MLARHVTRGVKAGLVAGLAFGLLVALVANPLVAFADELGHEGDHATGEQHADADHHAEGAHAGADDTGADGADRESAHEGAVSAAVTSAVSAVSGVLWGVLLGGVVFGVAFALLEPAIPGTGAAKSYVLAAAGFVTVSGAPWLALPPQPPGAEQALPTATRLPLYAGMMVAGALACLLAGALYRRLRDRRGRVAAAAAASLSLGLLAVPAALAPTNEVTHSLPAALSSGLVGLVVFGQAFLWLVLAAVHARLRRRSTAERVGEVATGRAGPEVAAD</sequence>
<dbReference type="Proteomes" id="UP001596432">
    <property type="component" value="Unassembled WGS sequence"/>
</dbReference>
<organism evidence="3 4">
    <name type="scientific">Halosimplex aquaticum</name>
    <dbReference type="NCBI Taxonomy" id="3026162"/>
    <lineage>
        <taxon>Archaea</taxon>
        <taxon>Methanobacteriati</taxon>
        <taxon>Methanobacteriota</taxon>
        <taxon>Stenosarchaea group</taxon>
        <taxon>Halobacteria</taxon>
        <taxon>Halobacteriales</taxon>
        <taxon>Haloarculaceae</taxon>
        <taxon>Halosimplex</taxon>
    </lineage>
</organism>
<evidence type="ECO:0000313" key="4">
    <source>
        <dbReference type="Proteomes" id="UP001596432"/>
    </source>
</evidence>
<comment type="caution">
    <text evidence="3">The sequence shown here is derived from an EMBL/GenBank/DDBJ whole genome shotgun (WGS) entry which is preliminary data.</text>
</comment>
<proteinExistence type="predicted"/>